<dbReference type="Pfam" id="PF00005">
    <property type="entry name" value="ABC_tran"/>
    <property type="match status" value="2"/>
</dbReference>
<comment type="similarity">
    <text evidence="2">Belongs to the ABC transporter superfamily. ABCB family. Multidrug resistance exporter (TC 3.A.1.201) subfamily.</text>
</comment>
<dbReference type="FunFam" id="3.40.50.300:FF:000913">
    <property type="entry name" value="ABC multidrug transporter SitT"/>
    <property type="match status" value="1"/>
</dbReference>
<dbReference type="PROSITE" id="PS50893">
    <property type="entry name" value="ABC_TRANSPORTER_2"/>
    <property type="match status" value="2"/>
</dbReference>
<protein>
    <recommendedName>
        <fullName evidence="3">Probable ATP-dependent transporter ycf16</fullName>
    </recommendedName>
</protein>
<feature type="domain" description="ABC transporter" evidence="13">
    <location>
        <begin position="323"/>
        <end position="592"/>
    </location>
</feature>
<dbReference type="PROSITE" id="PS50929">
    <property type="entry name" value="ABC_TM1F"/>
    <property type="match status" value="2"/>
</dbReference>
<dbReference type="PANTHER" id="PTHR43394:SF11">
    <property type="entry name" value="ATP-BINDING CASSETTE TRANSPORTER"/>
    <property type="match status" value="1"/>
</dbReference>
<feature type="region of interest" description="Disordered" evidence="11">
    <location>
        <begin position="602"/>
        <end position="654"/>
    </location>
</feature>
<feature type="transmembrane region" description="Helical" evidence="12">
    <location>
        <begin position="902"/>
        <end position="927"/>
    </location>
</feature>
<evidence type="ECO:0000256" key="2">
    <source>
        <dbReference type="ARBA" id="ARBA00007577"/>
    </source>
</evidence>
<feature type="transmembrane region" description="Helical" evidence="12">
    <location>
        <begin position="803"/>
        <end position="832"/>
    </location>
</feature>
<dbReference type="GO" id="GO:0016887">
    <property type="term" value="F:ATP hydrolysis activity"/>
    <property type="evidence" value="ECO:0007669"/>
    <property type="project" value="InterPro"/>
</dbReference>
<dbReference type="SUPFAM" id="SSF52540">
    <property type="entry name" value="P-loop containing nucleoside triphosphate hydrolases"/>
    <property type="match status" value="2"/>
</dbReference>
<dbReference type="GO" id="GO:0090374">
    <property type="term" value="P:oligopeptide export from mitochondrion"/>
    <property type="evidence" value="ECO:0007669"/>
    <property type="project" value="TreeGrafter"/>
</dbReference>
<feature type="region of interest" description="Disordered" evidence="11">
    <location>
        <begin position="1"/>
        <end position="50"/>
    </location>
</feature>
<feature type="compositionally biased region" description="Pro residues" evidence="11">
    <location>
        <begin position="1"/>
        <end position="11"/>
    </location>
</feature>
<reference evidence="15 16" key="1">
    <citation type="submission" date="2017-03" db="EMBL/GenBank/DDBJ databases">
        <title>WGS assembly of Porphyra umbilicalis.</title>
        <authorList>
            <person name="Brawley S.H."/>
            <person name="Blouin N.A."/>
            <person name="Ficko-Blean E."/>
            <person name="Wheeler G.L."/>
            <person name="Lohr M."/>
            <person name="Goodson H.V."/>
            <person name="Jenkins J.W."/>
            <person name="Blaby-Haas C.E."/>
            <person name="Helliwell K.E."/>
            <person name="Chan C."/>
            <person name="Marriage T."/>
            <person name="Bhattacharya D."/>
            <person name="Klein A.S."/>
            <person name="Badis Y."/>
            <person name="Brodie J."/>
            <person name="Cao Y."/>
            <person name="Collen J."/>
            <person name="Dittami S.M."/>
            <person name="Gachon C.M."/>
            <person name="Green B.R."/>
            <person name="Karpowicz S."/>
            <person name="Kim J.W."/>
            <person name="Kudahl U."/>
            <person name="Lin S."/>
            <person name="Michel G."/>
            <person name="Mittag M."/>
            <person name="Olson B.J."/>
            <person name="Pangilinan J."/>
            <person name="Peng Y."/>
            <person name="Qiu H."/>
            <person name="Shu S."/>
            <person name="Singer J.T."/>
            <person name="Smith A.G."/>
            <person name="Sprecher B.N."/>
            <person name="Wagner V."/>
            <person name="Wang W."/>
            <person name="Wang Z.-Y."/>
            <person name="Yan J."/>
            <person name="Yarish C."/>
            <person name="Zoeuner-Riek S."/>
            <person name="Zhuang Y."/>
            <person name="Zou Y."/>
            <person name="Lindquist E.A."/>
            <person name="Grimwood J."/>
            <person name="Barry K."/>
            <person name="Rokhsar D.S."/>
            <person name="Schmutz J."/>
            <person name="Stiller J.W."/>
            <person name="Grossman A.R."/>
            <person name="Prochnik S.E."/>
        </authorList>
    </citation>
    <scope>NUCLEOTIDE SEQUENCE [LARGE SCALE GENOMIC DNA]</scope>
    <source>
        <strain evidence="15">4086291</strain>
    </source>
</reference>
<dbReference type="Gene3D" id="1.20.1560.10">
    <property type="entry name" value="ABC transporter type 1, transmembrane domain"/>
    <property type="match status" value="2"/>
</dbReference>
<keyword evidence="6" id="KW-0677">Repeat</keyword>
<dbReference type="EMBL" id="KV919228">
    <property type="protein sequence ID" value="OSX70646.1"/>
    <property type="molecule type" value="Genomic_DNA"/>
</dbReference>
<evidence type="ECO:0000313" key="15">
    <source>
        <dbReference type="EMBL" id="OSX70646.1"/>
    </source>
</evidence>
<proteinExistence type="inferred from homology"/>
<evidence type="ECO:0000256" key="6">
    <source>
        <dbReference type="ARBA" id="ARBA00022737"/>
    </source>
</evidence>
<feature type="compositionally biased region" description="Low complexity" evidence="11">
    <location>
        <begin position="22"/>
        <end position="41"/>
    </location>
</feature>
<sequence>MEAPPPPPPPRRWVDRLWRRQPTASAAAKDPPTAPATGAGAPSPPPPPVSTAALFRAAPPCARTLYAAGTAAAAAHGVAMPLFGLFFGQLIDAGNGAPAAAASPADALSATAAVAWRVLLLGVVAGGLAGGQVVAYRTAATATAGSLRVRAMDSLLWRDAAWYDDVGAAAGSLPAAVTADVATVEAGMGEKAATVVQQSATAVAGFAVAFSVQWRLALVVLATAPALAGLGGALGSVAAAATARGQAAYAAAGAVAAEALALRRTVVAAGAEGAEDAKYGRSLASASAAAARRSHATGAAAGASMALMLGVYGLAFWYGNRLVRAGEATAGSVLTAFFFHVPVLRGLSVEVAKGQTLALVGASGCGKSTVVQLLARMYDVTGGAVELDGADVRGLNVAWLRSQIGYVGQEPVLFAGTIRENIALGAGVDVRDEAGSDGDDSGGSGGTTKRRVVTPRPVSESAIEAAARQAHAYDFITALPDGFDTVVGGGGGDRLSGGQRQRVCLARALVADPPILLADEATSALDGVSEAAVQAALTAAAAGRTTVLVAHRLSTVRGADAIAVVDGGRVVEVGSHAELMRVTGGRYRRMVEQQTLSDVAVREGGEGGEGGGGRAEAAARPLVDGSGGPPSGRPAVAADAAKTAADAAPSPPPLPLDTATAARVVRRAFRLAAPAWPWLAAGLAGSVGAGVAYPTMGILYADVLVALGDTADAAAASDRVDALAAAFVALGAAAGLATYAQSAALAIAGEALTVTLRRAVFAAALRAEAAFFDAPDASAGAVATQLAAEVPLVRGLTGEPAGAALMVAAAVGTGVAVAAAACWPVALLALAFMPGMAAGGALQLRALTASAVDAADATRTAGGVLTDAVAHRRTVAAVGAQRALRRRFDQAIAAPVAAARRAAVVAGAGMALSVFCIFALFGATLWVGARLTASGAYDFPAVLRSLTAVAFAFLKVGQAVAGLPDGAAAVAAAARAFDAADRASAIDATAPRPAAEPAWTSAEQRLADVVFRYPSRPDAPVLGGLSLTAPAGATVALVGPSGCGKSTVLALLQRLYDPAAGAVTHGGDDVRAVHPAALRSRLAVIPQEPELFSTTFRDNIAYGVGHAPATAAGPPPVVTDAAVVAAATAAGAAAFIAAAGGYDAPVGDRGSALSGGERQRIAVARALVRAPAVLLADEATSALDGDAEAVVAAALAAGAGAGRTTVLAAHRLATVASANVIAVVVDGVVVEVGGHAELLAGGGCTRAWCARKRRARDGGVRGAEGGQGGGYGHGRR</sequence>
<evidence type="ECO:0000259" key="13">
    <source>
        <dbReference type="PROSITE" id="PS50893"/>
    </source>
</evidence>
<evidence type="ECO:0000256" key="4">
    <source>
        <dbReference type="ARBA" id="ARBA00022448"/>
    </source>
</evidence>
<feature type="compositionally biased region" description="Low complexity" evidence="11">
    <location>
        <begin position="634"/>
        <end position="648"/>
    </location>
</feature>
<dbReference type="Pfam" id="PF00664">
    <property type="entry name" value="ABC_membrane"/>
    <property type="match status" value="2"/>
</dbReference>
<dbReference type="InterPro" id="IPR011527">
    <property type="entry name" value="ABC1_TM_dom"/>
</dbReference>
<evidence type="ECO:0000256" key="3">
    <source>
        <dbReference type="ARBA" id="ARBA00014334"/>
    </source>
</evidence>
<evidence type="ECO:0000256" key="9">
    <source>
        <dbReference type="ARBA" id="ARBA00022989"/>
    </source>
</evidence>
<evidence type="ECO:0000256" key="12">
    <source>
        <dbReference type="SAM" id="Phobius"/>
    </source>
</evidence>
<evidence type="ECO:0000256" key="1">
    <source>
        <dbReference type="ARBA" id="ARBA00004141"/>
    </source>
</evidence>
<dbReference type="InterPro" id="IPR003593">
    <property type="entry name" value="AAA+_ATPase"/>
</dbReference>
<feature type="region of interest" description="Disordered" evidence="11">
    <location>
        <begin position="433"/>
        <end position="457"/>
    </location>
</feature>
<dbReference type="SMART" id="SM00382">
    <property type="entry name" value="AAA"/>
    <property type="match status" value="2"/>
</dbReference>
<keyword evidence="9 12" id="KW-1133">Transmembrane helix</keyword>
<dbReference type="GO" id="GO:0005524">
    <property type="term" value="F:ATP binding"/>
    <property type="evidence" value="ECO:0007669"/>
    <property type="project" value="UniProtKB-KW"/>
</dbReference>
<keyword evidence="8" id="KW-0067">ATP-binding</keyword>
<dbReference type="AlphaFoldDB" id="A0A1X6NQ73"/>
<dbReference type="Proteomes" id="UP000218209">
    <property type="component" value="Unassembled WGS sequence"/>
</dbReference>
<keyword evidence="10 12" id="KW-0472">Membrane</keyword>
<keyword evidence="4" id="KW-0813">Transport</keyword>
<dbReference type="InterPro" id="IPR027417">
    <property type="entry name" value="P-loop_NTPase"/>
</dbReference>
<organism evidence="15 16">
    <name type="scientific">Porphyra umbilicalis</name>
    <name type="common">Purple laver</name>
    <name type="synonym">Red alga</name>
    <dbReference type="NCBI Taxonomy" id="2786"/>
    <lineage>
        <taxon>Eukaryota</taxon>
        <taxon>Rhodophyta</taxon>
        <taxon>Bangiophyceae</taxon>
        <taxon>Bangiales</taxon>
        <taxon>Bangiaceae</taxon>
        <taxon>Porphyra</taxon>
    </lineage>
</organism>
<evidence type="ECO:0000313" key="16">
    <source>
        <dbReference type="Proteomes" id="UP000218209"/>
    </source>
</evidence>
<dbReference type="Gene3D" id="3.40.50.300">
    <property type="entry name" value="P-loop containing nucleotide triphosphate hydrolases"/>
    <property type="match status" value="2"/>
</dbReference>
<dbReference type="PANTHER" id="PTHR43394">
    <property type="entry name" value="ATP-DEPENDENT PERMEASE MDL1, MITOCHONDRIAL"/>
    <property type="match status" value="1"/>
</dbReference>
<evidence type="ECO:0000256" key="8">
    <source>
        <dbReference type="ARBA" id="ARBA00022840"/>
    </source>
</evidence>
<keyword evidence="5 12" id="KW-0812">Transmembrane</keyword>
<dbReference type="InterPro" id="IPR036640">
    <property type="entry name" value="ABC1_TM_sf"/>
</dbReference>
<evidence type="ECO:0000256" key="11">
    <source>
        <dbReference type="SAM" id="MobiDB-lite"/>
    </source>
</evidence>
<name>A0A1X6NQ73_PORUM</name>
<evidence type="ECO:0000256" key="10">
    <source>
        <dbReference type="ARBA" id="ARBA00023136"/>
    </source>
</evidence>
<feature type="domain" description="ABC transmembrane type-1" evidence="14">
    <location>
        <begin position="67"/>
        <end position="338"/>
    </location>
</feature>
<evidence type="ECO:0000259" key="14">
    <source>
        <dbReference type="PROSITE" id="PS50929"/>
    </source>
</evidence>
<feature type="domain" description="ABC transmembrane type-1" evidence="14">
    <location>
        <begin position="680"/>
        <end position="968"/>
    </location>
</feature>
<dbReference type="PROSITE" id="PS00211">
    <property type="entry name" value="ABC_TRANSPORTER_1"/>
    <property type="match status" value="2"/>
</dbReference>
<dbReference type="SUPFAM" id="SSF90123">
    <property type="entry name" value="ABC transporter transmembrane region"/>
    <property type="match status" value="2"/>
</dbReference>
<dbReference type="InterPro" id="IPR039421">
    <property type="entry name" value="Type_1_exporter"/>
</dbReference>
<dbReference type="FunFam" id="3.40.50.300:FF:000604">
    <property type="entry name" value="ABC transporter B family member 28"/>
    <property type="match status" value="1"/>
</dbReference>
<dbReference type="InterPro" id="IPR003439">
    <property type="entry name" value="ABC_transporter-like_ATP-bd"/>
</dbReference>
<keyword evidence="16" id="KW-1185">Reference proteome</keyword>
<comment type="subcellular location">
    <subcellularLocation>
        <location evidence="1">Membrane</location>
        <topology evidence="1">Multi-pass membrane protein</topology>
    </subcellularLocation>
</comment>
<gene>
    <name evidence="15" type="ORF">BU14_0699s0001</name>
</gene>
<dbReference type="GO" id="GO:0015421">
    <property type="term" value="F:ABC-type oligopeptide transporter activity"/>
    <property type="evidence" value="ECO:0007669"/>
    <property type="project" value="TreeGrafter"/>
</dbReference>
<dbReference type="InterPro" id="IPR017871">
    <property type="entry name" value="ABC_transporter-like_CS"/>
</dbReference>
<keyword evidence="7" id="KW-0547">Nucleotide-binding</keyword>
<evidence type="ECO:0000256" key="7">
    <source>
        <dbReference type="ARBA" id="ARBA00022741"/>
    </source>
</evidence>
<accession>A0A1X6NQ73</accession>
<dbReference type="GO" id="GO:0005743">
    <property type="term" value="C:mitochondrial inner membrane"/>
    <property type="evidence" value="ECO:0007669"/>
    <property type="project" value="TreeGrafter"/>
</dbReference>
<evidence type="ECO:0000256" key="5">
    <source>
        <dbReference type="ARBA" id="ARBA00022692"/>
    </source>
</evidence>
<dbReference type="OrthoDB" id="6500128at2759"/>
<feature type="domain" description="ABC transporter" evidence="13">
    <location>
        <begin position="1004"/>
        <end position="1251"/>
    </location>
</feature>